<dbReference type="PANTHER" id="PTHR10293">
    <property type="entry name" value="GLUTAREDOXIN FAMILY MEMBER"/>
    <property type="match status" value="1"/>
</dbReference>
<dbReference type="VEuPathDB" id="MicrosporidiaDB:M153_887000939"/>
<protein>
    <submittedName>
        <fullName evidence="4">Glutaredoxin-related protein</fullName>
    </submittedName>
</protein>
<dbReference type="InterPro" id="IPR002109">
    <property type="entry name" value="Glutaredoxin"/>
</dbReference>
<dbReference type="PANTHER" id="PTHR10293:SF72">
    <property type="entry name" value="MONOTHIOL GLUTAREDOXIN-S14, CHLOROPLASTIC"/>
    <property type="match status" value="1"/>
</dbReference>
<keyword evidence="2" id="KW-0676">Redox-active center</keyword>
<keyword evidence="1" id="KW-0001">2Fe-2S</keyword>
<dbReference type="GO" id="GO:0015036">
    <property type="term" value="F:disulfide oxidoreductase activity"/>
    <property type="evidence" value="ECO:0007669"/>
    <property type="project" value="UniProtKB-ARBA"/>
</dbReference>
<feature type="domain" description="Glutaredoxin" evidence="3">
    <location>
        <begin position="118"/>
        <end position="186"/>
    </location>
</feature>
<sequence length="212" mass="25798">MNKEDIFNTEKEEEINSIFYKLENYNNILAFDKDERDIDRLLKYVNDDEYIIVNLTVSELLKKRFFEKYELQELPVLLSYGTKIYERENMTQILEIRQENERIFYNREIDNFVTKKKIVIFIKGTPDKPECKFTKELIENFDELKLKNGKDYTYFNIKMNDKWRQMLKVKNNWPTFPQIYIDQLFVGGLDVFKKMKEKNIVQKMIFPGETDL</sequence>
<dbReference type="InterPro" id="IPR004480">
    <property type="entry name" value="Monothiol_GRX-rel"/>
</dbReference>
<dbReference type="OrthoDB" id="415696at2759"/>
<dbReference type="Pfam" id="PF00462">
    <property type="entry name" value="Glutaredoxin"/>
    <property type="match status" value="1"/>
</dbReference>
<reference evidence="4 5" key="1">
    <citation type="submission" date="2015-07" db="EMBL/GenBank/DDBJ databases">
        <title>The genome of Pseudoloma neurophilia, a relevant intracellular parasite of the zebrafish.</title>
        <authorList>
            <person name="Ndikumana S."/>
            <person name="Pelin A."/>
            <person name="Sanders J."/>
            <person name="Corradi N."/>
        </authorList>
    </citation>
    <scope>NUCLEOTIDE SEQUENCE [LARGE SCALE GENOMIC DNA]</scope>
    <source>
        <strain evidence="4 5">MK1</strain>
    </source>
</reference>
<gene>
    <name evidence="4" type="ORF">M153_887000939</name>
</gene>
<dbReference type="InterPro" id="IPR036249">
    <property type="entry name" value="Thioredoxin-like_sf"/>
</dbReference>
<comment type="caution">
    <text evidence="4">The sequence shown here is derived from an EMBL/GenBank/DDBJ whole genome shotgun (WGS) entry which is preliminary data.</text>
</comment>
<dbReference type="SUPFAM" id="SSF52833">
    <property type="entry name" value="Thioredoxin-like"/>
    <property type="match status" value="1"/>
</dbReference>
<dbReference type="GO" id="GO:0051537">
    <property type="term" value="F:2 iron, 2 sulfur cluster binding"/>
    <property type="evidence" value="ECO:0007669"/>
    <property type="project" value="UniProtKB-KW"/>
</dbReference>
<keyword evidence="1" id="KW-0411">Iron-sulfur</keyword>
<keyword evidence="5" id="KW-1185">Reference proteome</keyword>
<evidence type="ECO:0000256" key="2">
    <source>
        <dbReference type="ARBA" id="ARBA00023284"/>
    </source>
</evidence>
<accession>A0A0R0LVL0</accession>
<name>A0A0R0LVL0_9MICR</name>
<proteinExistence type="predicted"/>
<dbReference type="Proteomes" id="UP000051530">
    <property type="component" value="Unassembled WGS sequence"/>
</dbReference>
<dbReference type="Gene3D" id="3.40.30.10">
    <property type="entry name" value="Glutaredoxin"/>
    <property type="match status" value="1"/>
</dbReference>
<evidence type="ECO:0000256" key="1">
    <source>
        <dbReference type="ARBA" id="ARBA00022714"/>
    </source>
</evidence>
<keyword evidence="1" id="KW-0479">Metal-binding</keyword>
<evidence type="ECO:0000313" key="4">
    <source>
        <dbReference type="EMBL" id="KRH93436.1"/>
    </source>
</evidence>
<organism evidence="4 5">
    <name type="scientific">Pseudoloma neurophilia</name>
    <dbReference type="NCBI Taxonomy" id="146866"/>
    <lineage>
        <taxon>Eukaryota</taxon>
        <taxon>Fungi</taxon>
        <taxon>Fungi incertae sedis</taxon>
        <taxon>Microsporidia</taxon>
        <taxon>Pseudoloma</taxon>
    </lineage>
</organism>
<dbReference type="EMBL" id="LGUB01000337">
    <property type="protein sequence ID" value="KRH93436.1"/>
    <property type="molecule type" value="Genomic_DNA"/>
</dbReference>
<keyword evidence="1" id="KW-0408">Iron</keyword>
<dbReference type="AlphaFoldDB" id="A0A0R0LVL0"/>
<evidence type="ECO:0000259" key="3">
    <source>
        <dbReference type="Pfam" id="PF00462"/>
    </source>
</evidence>
<dbReference type="PROSITE" id="PS51354">
    <property type="entry name" value="GLUTAREDOXIN_2"/>
    <property type="match status" value="1"/>
</dbReference>
<evidence type="ECO:0000313" key="5">
    <source>
        <dbReference type="Proteomes" id="UP000051530"/>
    </source>
</evidence>